<evidence type="ECO:0000313" key="1">
    <source>
        <dbReference type="EMBL" id="MFC3568273.1"/>
    </source>
</evidence>
<organism evidence="1 2">
    <name type="scientific">Paracoccus simplex</name>
    <dbReference type="NCBI Taxonomy" id="2086346"/>
    <lineage>
        <taxon>Bacteria</taxon>
        <taxon>Pseudomonadati</taxon>
        <taxon>Pseudomonadota</taxon>
        <taxon>Alphaproteobacteria</taxon>
        <taxon>Rhodobacterales</taxon>
        <taxon>Paracoccaceae</taxon>
        <taxon>Paracoccus</taxon>
    </lineage>
</organism>
<keyword evidence="2" id="KW-1185">Reference proteome</keyword>
<dbReference type="InterPro" id="IPR029058">
    <property type="entry name" value="AB_hydrolase_fold"/>
</dbReference>
<protein>
    <recommendedName>
        <fullName evidence="3">Alpha/beta hydrolase</fullName>
    </recommendedName>
</protein>
<dbReference type="SUPFAM" id="SSF53474">
    <property type="entry name" value="alpha/beta-Hydrolases"/>
    <property type="match status" value="1"/>
</dbReference>
<dbReference type="RefSeq" id="WP_379027731.1">
    <property type="nucleotide sequence ID" value="NZ_JBHRXE010000006.1"/>
</dbReference>
<proteinExistence type="predicted"/>
<evidence type="ECO:0000313" key="2">
    <source>
        <dbReference type="Proteomes" id="UP001595596"/>
    </source>
</evidence>
<comment type="caution">
    <text evidence="1">The sequence shown here is derived from an EMBL/GenBank/DDBJ whole genome shotgun (WGS) entry which is preliminary data.</text>
</comment>
<name>A0ABV7RTR9_9RHOB</name>
<gene>
    <name evidence="1" type="ORF">ACFOMP_02270</name>
</gene>
<sequence length="313" mass="34489">MGAERLHQDRRHRITLFRGAGDGGRAMVGFEHGRDRAMRGFEPPVCPRFAQRLGIDALVVQTARRDWFVSDRSPALAEALERATRDYDEVVATGFSMGGYAALLYSAACHARRVMAVSPQYSIDPEVAPYDPGRHPKFARIGMTMPRPEDRGARDVTGLLIYDPAIAADRAHAARIGAAFPRLTALPLPHGGHPATGVLAQAGRIGKLAEMLVEDRIDAAAIRRDHREARRKAEPYRLNLAIAALPRHPARALPELRRLARQGSPRGRFEAGMAMLDHAEDEAMALLGALLEEGPELPPGLLNRLRRRLVDRL</sequence>
<dbReference type="Proteomes" id="UP001595596">
    <property type="component" value="Unassembled WGS sequence"/>
</dbReference>
<dbReference type="Gene3D" id="3.40.50.1820">
    <property type="entry name" value="alpha/beta hydrolase"/>
    <property type="match status" value="1"/>
</dbReference>
<dbReference type="EMBL" id="JBHRXE010000006">
    <property type="protein sequence ID" value="MFC3568273.1"/>
    <property type="molecule type" value="Genomic_DNA"/>
</dbReference>
<accession>A0ABV7RTR9</accession>
<evidence type="ECO:0008006" key="3">
    <source>
        <dbReference type="Google" id="ProtNLM"/>
    </source>
</evidence>
<reference evidence="2" key="1">
    <citation type="journal article" date="2019" name="Int. J. Syst. Evol. Microbiol.">
        <title>The Global Catalogue of Microorganisms (GCM) 10K type strain sequencing project: providing services to taxonomists for standard genome sequencing and annotation.</title>
        <authorList>
            <consortium name="The Broad Institute Genomics Platform"/>
            <consortium name="The Broad Institute Genome Sequencing Center for Infectious Disease"/>
            <person name="Wu L."/>
            <person name="Ma J."/>
        </authorList>
    </citation>
    <scope>NUCLEOTIDE SEQUENCE [LARGE SCALE GENOMIC DNA]</scope>
    <source>
        <strain evidence="2">VKM B-3226</strain>
    </source>
</reference>